<keyword evidence="1" id="KW-0805">Transcription regulation</keyword>
<dbReference type="Proteomes" id="UP000823674">
    <property type="component" value="Chromosome A01"/>
</dbReference>
<feature type="region of interest" description="Disordered" evidence="4">
    <location>
        <begin position="595"/>
        <end position="637"/>
    </location>
</feature>
<accession>A0ABQ7NSD3</accession>
<comment type="caution">
    <text evidence="5">The sequence shown here is derived from an EMBL/GenBank/DDBJ whole genome shotgun (WGS) entry which is preliminary data.</text>
</comment>
<feature type="short sequence motif" description="VHIID" evidence="3">
    <location>
        <begin position="174"/>
        <end position="178"/>
    </location>
</feature>
<dbReference type="InterPro" id="IPR005202">
    <property type="entry name" value="TF_GRAS"/>
</dbReference>
<dbReference type="Pfam" id="PF03514">
    <property type="entry name" value="GRAS"/>
    <property type="match status" value="1"/>
</dbReference>
<dbReference type="EMBL" id="JADBGQ010000001">
    <property type="protein sequence ID" value="KAG5412634.1"/>
    <property type="molecule type" value="Genomic_DNA"/>
</dbReference>
<evidence type="ECO:0000256" key="3">
    <source>
        <dbReference type="PROSITE-ProRule" id="PRU01191"/>
    </source>
</evidence>
<feature type="compositionally biased region" description="Low complexity" evidence="4">
    <location>
        <begin position="10"/>
        <end position="27"/>
    </location>
</feature>
<keyword evidence="2" id="KW-0804">Transcription</keyword>
<evidence type="ECO:0000313" key="6">
    <source>
        <dbReference type="Proteomes" id="UP000823674"/>
    </source>
</evidence>
<keyword evidence="6" id="KW-1185">Reference proteome</keyword>
<gene>
    <name evidence="5" type="primary">A01p002340.1_BraROA</name>
    <name evidence="5" type="ORF">IGI04_000201</name>
</gene>
<sequence>MKVQASSPQDNQPSNTNSTDNNNNNNQLPSMDEHVMRSMDWDSIMKELELDDDSTPNPLKTEFTTTDSAIGPLYAVDSNLPGFPDQIQPSDFDSSDAYQNQTTGYGFTSLDSVDNGGGFDFVEDLIRVVDCVESDELQLAQFSGISPIPLFSHFTANQAILDSLNSQTSSSPFVHVVDFDVGFGGQYASLMREIAEKSISSGFLRVTAVVAEECAVETRLVKENLTQFAAEMKIRFQIEFVLMKTFEMLSFKAIRFVDGERTVVLISPAIFRRLSGIAEFVTNLRRVSPKVVVFVDSEGWTEIAGGGSFRREFVTALEFYTMVLESLDAAAPPGDLVKKIVEAFVLRPKIAAAVETAGDRRNVGEMTWREAFCGAGMRSIQLSQFAMFQAECLLEKAQVRGFHVAKRQEELVLCWHGRALVATSAWSGFASQIPSMALLGSGFTSEVGLRVLLSPLGSNIVLRTACCSIGIGLPVYSTFKAIENRDQSAQRKWLIYWAAYGSFSLVEVFTDKLISWFPLYYHAKFAFLVWLQLPTIDGAKQIYNNRLRPFLIRHQVSVDRLVDGVYGEMVKVVRTHQGGIRLVRSIIIKILGSGNEAAPPSERQEETPNISPEPEPEPEPSTATIRDLEESESDHED</sequence>
<dbReference type="PROSITE" id="PS50985">
    <property type="entry name" value="GRAS"/>
    <property type="match status" value="1"/>
</dbReference>
<name>A0ABQ7NSD3_BRACM</name>
<dbReference type="InterPro" id="IPR004345">
    <property type="entry name" value="TB2_DP1_HVA22"/>
</dbReference>
<dbReference type="Pfam" id="PF03134">
    <property type="entry name" value="TB2_DP1_HVA22"/>
    <property type="match status" value="1"/>
</dbReference>
<comment type="similarity">
    <text evidence="3">Belongs to the GRAS family.</text>
</comment>
<evidence type="ECO:0000256" key="1">
    <source>
        <dbReference type="ARBA" id="ARBA00023015"/>
    </source>
</evidence>
<feature type="region of interest" description="Leucine repeat II (LRII)" evidence="3">
    <location>
        <begin position="220"/>
        <end position="252"/>
    </location>
</feature>
<protein>
    <recommendedName>
        <fullName evidence="7">HVA22-like protein</fullName>
    </recommendedName>
</protein>
<evidence type="ECO:0000256" key="2">
    <source>
        <dbReference type="ARBA" id="ARBA00023163"/>
    </source>
</evidence>
<feature type="region of interest" description="Disordered" evidence="4">
    <location>
        <begin position="1"/>
        <end position="30"/>
    </location>
</feature>
<evidence type="ECO:0000256" key="4">
    <source>
        <dbReference type="SAM" id="MobiDB-lite"/>
    </source>
</evidence>
<proteinExistence type="inferred from homology"/>
<organism evidence="5 6">
    <name type="scientific">Brassica rapa subsp. trilocularis</name>
    <dbReference type="NCBI Taxonomy" id="1813537"/>
    <lineage>
        <taxon>Eukaryota</taxon>
        <taxon>Viridiplantae</taxon>
        <taxon>Streptophyta</taxon>
        <taxon>Embryophyta</taxon>
        <taxon>Tracheophyta</taxon>
        <taxon>Spermatophyta</taxon>
        <taxon>Magnoliopsida</taxon>
        <taxon>eudicotyledons</taxon>
        <taxon>Gunneridae</taxon>
        <taxon>Pentapetalae</taxon>
        <taxon>rosids</taxon>
        <taxon>malvids</taxon>
        <taxon>Brassicales</taxon>
        <taxon>Brassicaceae</taxon>
        <taxon>Brassiceae</taxon>
        <taxon>Brassica</taxon>
    </lineage>
</organism>
<feature type="region of interest" description="SAW" evidence="3">
    <location>
        <begin position="355"/>
        <end position="427"/>
    </location>
</feature>
<reference evidence="5 6" key="1">
    <citation type="submission" date="2021-03" db="EMBL/GenBank/DDBJ databases">
        <authorList>
            <person name="King G.J."/>
            <person name="Bancroft I."/>
            <person name="Baten A."/>
            <person name="Bloomfield J."/>
            <person name="Borpatragohain P."/>
            <person name="He Z."/>
            <person name="Irish N."/>
            <person name="Irwin J."/>
            <person name="Liu K."/>
            <person name="Mauleon R.P."/>
            <person name="Moore J."/>
            <person name="Morris R."/>
            <person name="Ostergaard L."/>
            <person name="Wang B."/>
            <person name="Wells R."/>
        </authorList>
    </citation>
    <scope>NUCLEOTIDE SEQUENCE [LARGE SCALE GENOMIC DNA]</scope>
    <source>
        <strain evidence="5">R-o-18</strain>
        <tissue evidence="5">Leaf</tissue>
    </source>
</reference>
<evidence type="ECO:0000313" key="5">
    <source>
        <dbReference type="EMBL" id="KAG5412634.1"/>
    </source>
</evidence>
<dbReference type="PANTHER" id="PTHR31636">
    <property type="entry name" value="OSJNBA0084A10.13 PROTEIN-RELATED"/>
    <property type="match status" value="1"/>
</dbReference>
<comment type="caution">
    <text evidence="3">Lacks conserved residue(s) required for the propagation of feature annotation.</text>
</comment>
<evidence type="ECO:0008006" key="7">
    <source>
        <dbReference type="Google" id="ProtNLM"/>
    </source>
</evidence>